<dbReference type="RefSeq" id="XP_007924383.1">
    <property type="nucleotide sequence ID" value="XM_007926192.1"/>
</dbReference>
<keyword evidence="3" id="KW-1185">Reference proteome</keyword>
<evidence type="ECO:0000313" key="3">
    <source>
        <dbReference type="Proteomes" id="UP000016932"/>
    </source>
</evidence>
<dbReference type="EMBL" id="KB446557">
    <property type="protein sequence ID" value="EME85114.1"/>
    <property type="molecule type" value="Genomic_DNA"/>
</dbReference>
<dbReference type="HOGENOM" id="CLU_676403_0_0_1"/>
<dbReference type="KEGG" id="pfj:MYCFIDRAFT_83127"/>
<feature type="compositionally biased region" description="Polar residues" evidence="1">
    <location>
        <begin position="232"/>
        <end position="242"/>
    </location>
</feature>
<feature type="region of interest" description="Disordered" evidence="1">
    <location>
        <begin position="362"/>
        <end position="407"/>
    </location>
</feature>
<dbReference type="GeneID" id="19342019"/>
<evidence type="ECO:0000313" key="2">
    <source>
        <dbReference type="EMBL" id="EME85114.1"/>
    </source>
</evidence>
<name>M3A1Q8_PSEFD</name>
<dbReference type="VEuPathDB" id="FungiDB:MYCFIDRAFT_83127"/>
<accession>M3A1Q8</accession>
<gene>
    <name evidence="2" type="ORF">MYCFIDRAFT_83127</name>
</gene>
<evidence type="ECO:0000256" key="1">
    <source>
        <dbReference type="SAM" id="MobiDB-lite"/>
    </source>
</evidence>
<feature type="region of interest" description="Disordered" evidence="1">
    <location>
        <begin position="302"/>
        <end position="330"/>
    </location>
</feature>
<dbReference type="AlphaFoldDB" id="M3A1Q8"/>
<feature type="compositionally biased region" description="Basic and acidic residues" evidence="1">
    <location>
        <begin position="398"/>
        <end position="407"/>
    </location>
</feature>
<proteinExistence type="predicted"/>
<feature type="region of interest" description="Disordered" evidence="1">
    <location>
        <begin position="232"/>
        <end position="258"/>
    </location>
</feature>
<dbReference type="Proteomes" id="UP000016932">
    <property type="component" value="Unassembled WGS sequence"/>
</dbReference>
<dbReference type="OrthoDB" id="10580067at2759"/>
<feature type="region of interest" description="Disordered" evidence="1">
    <location>
        <begin position="117"/>
        <end position="163"/>
    </location>
</feature>
<reference evidence="2 3" key="1">
    <citation type="journal article" date="2012" name="PLoS Pathog.">
        <title>Diverse lifestyles and strategies of plant pathogenesis encoded in the genomes of eighteen Dothideomycetes fungi.</title>
        <authorList>
            <person name="Ohm R.A."/>
            <person name="Feau N."/>
            <person name="Henrissat B."/>
            <person name="Schoch C.L."/>
            <person name="Horwitz B.A."/>
            <person name="Barry K.W."/>
            <person name="Condon B.J."/>
            <person name="Copeland A.C."/>
            <person name="Dhillon B."/>
            <person name="Glaser F."/>
            <person name="Hesse C.N."/>
            <person name="Kosti I."/>
            <person name="LaButti K."/>
            <person name="Lindquist E.A."/>
            <person name="Lucas S."/>
            <person name="Salamov A.A."/>
            <person name="Bradshaw R.E."/>
            <person name="Ciuffetti L."/>
            <person name="Hamelin R.C."/>
            <person name="Kema G.H.J."/>
            <person name="Lawrence C."/>
            <person name="Scott J.A."/>
            <person name="Spatafora J.W."/>
            <person name="Turgeon B.G."/>
            <person name="de Wit P.J.G.M."/>
            <person name="Zhong S."/>
            <person name="Goodwin S.B."/>
            <person name="Grigoriev I.V."/>
        </authorList>
    </citation>
    <scope>NUCLEOTIDE SEQUENCE [LARGE SCALE GENOMIC DNA]</scope>
    <source>
        <strain evidence="2 3">CIRAD86</strain>
    </source>
</reference>
<organism evidence="2 3">
    <name type="scientific">Pseudocercospora fijiensis (strain CIRAD86)</name>
    <name type="common">Black leaf streak disease fungus</name>
    <name type="synonym">Mycosphaerella fijiensis</name>
    <dbReference type="NCBI Taxonomy" id="383855"/>
    <lineage>
        <taxon>Eukaryota</taxon>
        <taxon>Fungi</taxon>
        <taxon>Dikarya</taxon>
        <taxon>Ascomycota</taxon>
        <taxon>Pezizomycotina</taxon>
        <taxon>Dothideomycetes</taxon>
        <taxon>Dothideomycetidae</taxon>
        <taxon>Mycosphaerellales</taxon>
        <taxon>Mycosphaerellaceae</taxon>
        <taxon>Pseudocercospora</taxon>
    </lineage>
</organism>
<protein>
    <submittedName>
        <fullName evidence="2">Uncharacterized protein</fullName>
    </submittedName>
</protein>
<feature type="compositionally biased region" description="Polar residues" evidence="1">
    <location>
        <begin position="309"/>
        <end position="330"/>
    </location>
</feature>
<sequence length="407" mass="43789">MTIYGCPACNGTWEEKDEAAAHCLYSSRNMAIYKCACGRYRHCDLGDFIRQHLRGCDQGKAVFGEGFKCNNRSYQAVMQKCLGRKPASLTYPFSLTEIQEDREEGEANEVMRPAFPAMSAPPRTLPAPSPPVFEEQQRPIKRRRAGIPTRVPEQSASSPSRLPLARVATPGASMPSQFSTTQMPNSLNLSASPARPTWLGLPPPGPLLSSLIGQDATHMSFNSFVSKSPAASLTPASSNFGNGPNRESHGRSINMSSSPVPFASVPPFLAPLGKVHTHTNREFSIQANTSIDPNAVIDLTHDDVAPPANVNTHPNREFSTQVDTSNSPAPFASVNSASVLPSLAPPGNVTANTQTNREFATQAKTSTPSNAVVDLTDDDVAPSIVPSTVNTSIRPRHERSSQDSGRR</sequence>